<organism evidence="3 4">
    <name type="scientific">Phocaeicola sartorii</name>
    <dbReference type="NCBI Taxonomy" id="671267"/>
    <lineage>
        <taxon>Bacteria</taxon>
        <taxon>Pseudomonadati</taxon>
        <taxon>Bacteroidota</taxon>
        <taxon>Bacteroidia</taxon>
        <taxon>Bacteroidales</taxon>
        <taxon>Bacteroidaceae</taxon>
        <taxon>Phocaeicola</taxon>
    </lineage>
</organism>
<evidence type="ECO:0000256" key="1">
    <source>
        <dbReference type="PROSITE-ProRule" id="PRU00278"/>
    </source>
</evidence>
<proteinExistence type="predicted"/>
<evidence type="ECO:0000313" key="4">
    <source>
        <dbReference type="Proteomes" id="UP000310760"/>
    </source>
</evidence>
<dbReference type="InterPro" id="IPR000297">
    <property type="entry name" value="PPIase_PpiC"/>
</dbReference>
<evidence type="ECO:0000313" key="3">
    <source>
        <dbReference type="EMBL" id="TGY71406.1"/>
    </source>
</evidence>
<keyword evidence="1 3" id="KW-0413">Isomerase</keyword>
<dbReference type="AlphaFoldDB" id="A0A4S2FQJ4"/>
<dbReference type="InterPro" id="IPR046357">
    <property type="entry name" value="PPIase_dom_sf"/>
</dbReference>
<evidence type="ECO:0000259" key="2">
    <source>
        <dbReference type="PROSITE" id="PS50198"/>
    </source>
</evidence>
<reference evidence="3 4" key="1">
    <citation type="submission" date="2019-04" db="EMBL/GenBank/DDBJ databases">
        <title>Microbes associate with the intestines of laboratory mice.</title>
        <authorList>
            <person name="Navarre W."/>
            <person name="Wong E."/>
            <person name="Huang K."/>
            <person name="Tropini C."/>
            <person name="Ng K."/>
            <person name="Yu B."/>
        </authorList>
    </citation>
    <scope>NUCLEOTIDE SEQUENCE [LARGE SCALE GENOMIC DNA]</scope>
    <source>
        <strain evidence="3 4">NM22_B1</strain>
    </source>
</reference>
<dbReference type="RefSeq" id="WP_135950944.1">
    <property type="nucleotide sequence ID" value="NZ_CASZDM010000035.1"/>
</dbReference>
<comment type="caution">
    <text evidence="3">The sequence shown here is derived from an EMBL/GenBank/DDBJ whole genome shotgun (WGS) entry which is preliminary data.</text>
</comment>
<feature type="domain" description="PpiC" evidence="2">
    <location>
        <begin position="119"/>
        <end position="221"/>
    </location>
</feature>
<accession>A0A4S2FQJ4</accession>
<sequence length="445" mass="51484">MPRRIAGILSLLLVFALEMRAQGEVVLSIDGEPVRRSEFESYFRKSPHRTPDSFLPSFINYKLKVRYAHDTGIDTLAAFRRQMEWCRGKLLKTYLVDAGKEEQDARRLYLQGERRLQASEWIKIAHISRYLPQNASRREEQEARRQMDSVYAALREGADFAALACRYSDDESCTDAGGVLPWMPVNKNMQEWIDKLASLEKNQISTPFYSPMGIHIVKWIDRKPGISFEEKREKLLDYLEKNGNHTCGELSEEQKERLAAQLRELHDGLLAAYLSQKHPSDDESWSENDLERFFKQHKSDYVWELPHYRGAVIHCKDKKRASAIKKLLKKKPVSQWEEIIHELDGGTASSQVRIEAGVFQIGTNRYIDKLAFKCGGFQPDPDLPYTFVMGKKLKKGPESYEDVREAVVKDYLAVCEDAWLKDLKRKYKVEINQEVLKTVNNNGSN</sequence>
<dbReference type="PROSITE" id="PS50198">
    <property type="entry name" value="PPIC_PPIASE_2"/>
    <property type="match status" value="1"/>
</dbReference>
<dbReference type="EMBL" id="SRYJ01000012">
    <property type="protein sequence ID" value="TGY71406.1"/>
    <property type="molecule type" value="Genomic_DNA"/>
</dbReference>
<dbReference type="Gene3D" id="3.10.50.40">
    <property type="match status" value="1"/>
</dbReference>
<dbReference type="Proteomes" id="UP000310760">
    <property type="component" value="Unassembled WGS sequence"/>
</dbReference>
<gene>
    <name evidence="3" type="ORF">E5339_06690</name>
</gene>
<protein>
    <submittedName>
        <fullName evidence="3">Peptidylprolyl isomerase</fullName>
    </submittedName>
</protein>
<dbReference type="InterPro" id="IPR050245">
    <property type="entry name" value="PrsA_foldase"/>
</dbReference>
<dbReference type="PANTHER" id="PTHR47245:SF2">
    <property type="entry name" value="PEPTIDYL-PROLYL CIS-TRANS ISOMERASE HP_0175-RELATED"/>
    <property type="match status" value="1"/>
</dbReference>
<dbReference type="PANTHER" id="PTHR47245">
    <property type="entry name" value="PEPTIDYLPROLYL ISOMERASE"/>
    <property type="match status" value="1"/>
</dbReference>
<name>A0A4S2FQJ4_9BACT</name>
<dbReference type="SUPFAM" id="SSF54534">
    <property type="entry name" value="FKBP-like"/>
    <property type="match status" value="1"/>
</dbReference>
<dbReference type="Pfam" id="PF00639">
    <property type="entry name" value="Rotamase"/>
    <property type="match status" value="1"/>
</dbReference>
<keyword evidence="1" id="KW-0697">Rotamase</keyword>
<dbReference type="GO" id="GO:0003755">
    <property type="term" value="F:peptidyl-prolyl cis-trans isomerase activity"/>
    <property type="evidence" value="ECO:0007669"/>
    <property type="project" value="UniProtKB-KW"/>
</dbReference>